<sequence length="89" mass="9820">MIQATPQLLLHLMYDDLPKRPDFVLEVMKANDLMDLIKKKLKFNTLTAKPPVTGHATSILVGRISAGCCSEMGEKAVGRVVIKGILKEE</sequence>
<evidence type="ECO:0000313" key="1">
    <source>
        <dbReference type="EMBL" id="GBO19394.1"/>
    </source>
</evidence>
<accession>A0A4Y2V4R1</accession>
<name>A0A4Y2V4R1_ARAVE</name>
<gene>
    <name evidence="1" type="ORF">AVEN_90086_1</name>
</gene>
<protein>
    <submittedName>
        <fullName evidence="1">Uncharacterized protein</fullName>
    </submittedName>
</protein>
<keyword evidence="2" id="KW-1185">Reference proteome</keyword>
<reference evidence="1 2" key="1">
    <citation type="journal article" date="2019" name="Sci. Rep.">
        <title>Orb-weaving spider Araneus ventricosus genome elucidates the spidroin gene catalogue.</title>
        <authorList>
            <person name="Kono N."/>
            <person name="Nakamura H."/>
            <person name="Ohtoshi R."/>
            <person name="Moran D.A.P."/>
            <person name="Shinohara A."/>
            <person name="Yoshida Y."/>
            <person name="Fujiwara M."/>
            <person name="Mori M."/>
            <person name="Tomita M."/>
            <person name="Arakawa K."/>
        </authorList>
    </citation>
    <scope>NUCLEOTIDE SEQUENCE [LARGE SCALE GENOMIC DNA]</scope>
</reference>
<organism evidence="1 2">
    <name type="scientific">Araneus ventricosus</name>
    <name type="common">Orbweaver spider</name>
    <name type="synonym">Epeira ventricosa</name>
    <dbReference type="NCBI Taxonomy" id="182803"/>
    <lineage>
        <taxon>Eukaryota</taxon>
        <taxon>Metazoa</taxon>
        <taxon>Ecdysozoa</taxon>
        <taxon>Arthropoda</taxon>
        <taxon>Chelicerata</taxon>
        <taxon>Arachnida</taxon>
        <taxon>Araneae</taxon>
        <taxon>Araneomorphae</taxon>
        <taxon>Entelegynae</taxon>
        <taxon>Araneoidea</taxon>
        <taxon>Araneidae</taxon>
        <taxon>Araneus</taxon>
    </lineage>
</organism>
<dbReference type="AlphaFoldDB" id="A0A4Y2V4R1"/>
<dbReference type="Proteomes" id="UP000499080">
    <property type="component" value="Unassembled WGS sequence"/>
</dbReference>
<dbReference type="EMBL" id="BGPR01042867">
    <property type="protein sequence ID" value="GBO19394.1"/>
    <property type="molecule type" value="Genomic_DNA"/>
</dbReference>
<feature type="non-terminal residue" evidence="1">
    <location>
        <position position="89"/>
    </location>
</feature>
<evidence type="ECO:0000313" key="2">
    <source>
        <dbReference type="Proteomes" id="UP000499080"/>
    </source>
</evidence>
<proteinExistence type="predicted"/>
<comment type="caution">
    <text evidence="1">The sequence shown here is derived from an EMBL/GenBank/DDBJ whole genome shotgun (WGS) entry which is preliminary data.</text>
</comment>